<feature type="transmembrane region" description="Helical" evidence="11">
    <location>
        <begin position="945"/>
        <end position="965"/>
    </location>
</feature>
<dbReference type="InterPro" id="IPR011047">
    <property type="entry name" value="Quinoprotein_ADH-like_sf"/>
</dbReference>
<dbReference type="PANTHER" id="PTHR21573:SF0">
    <property type="entry name" value="ER MEMBRANE PROTEIN COMPLEX SUBUNIT 1"/>
    <property type="match status" value="1"/>
</dbReference>
<evidence type="ECO:0000259" key="13">
    <source>
        <dbReference type="Pfam" id="PF07774"/>
    </source>
</evidence>
<dbReference type="FunCoup" id="A0A1C7NCF4">
    <property type="interactions" value="369"/>
</dbReference>
<dbReference type="InterPro" id="IPR058545">
    <property type="entry name" value="Beta-prop_EMC1_1st"/>
</dbReference>
<dbReference type="SUPFAM" id="SSF50998">
    <property type="entry name" value="Quinoprotein alcohol dehydrogenase-like"/>
    <property type="match status" value="1"/>
</dbReference>
<evidence type="ECO:0000256" key="12">
    <source>
        <dbReference type="SAM" id="SignalP"/>
    </source>
</evidence>
<dbReference type="Pfam" id="PF25293">
    <property type="entry name" value="Beta-prop_EMC1_N"/>
    <property type="match status" value="1"/>
</dbReference>
<evidence type="ECO:0000256" key="9">
    <source>
        <dbReference type="ARBA" id="ARBA00023136"/>
    </source>
</evidence>
<evidence type="ECO:0000256" key="11">
    <source>
        <dbReference type="SAM" id="Phobius"/>
    </source>
</evidence>
<keyword evidence="10" id="KW-0325">Glycoprotein</keyword>
<comment type="caution">
    <text evidence="15">The sequence shown here is derived from an EMBL/GenBank/DDBJ whole genome shotgun (WGS) entry which is preliminary data.</text>
</comment>
<dbReference type="InterPro" id="IPR015943">
    <property type="entry name" value="WD40/YVTN_repeat-like_dom_sf"/>
</dbReference>
<keyword evidence="8 11" id="KW-1133">Transmembrane helix</keyword>
<keyword evidence="6 12" id="KW-0732">Signal</keyword>
<comment type="subcellular location">
    <subcellularLocation>
        <location evidence="1">Endoplasmic reticulum membrane</location>
        <topology evidence="1">Single-pass type I membrane protein</topology>
    </subcellularLocation>
</comment>
<dbReference type="PANTHER" id="PTHR21573">
    <property type="entry name" value="ER MEMBRANE PROTEIN COMPLEX SUBUNIT 1"/>
    <property type="match status" value="1"/>
</dbReference>
<keyword evidence="5 11" id="KW-0812">Transmembrane</keyword>
<evidence type="ECO:0000256" key="3">
    <source>
        <dbReference type="ARBA" id="ARBA00011276"/>
    </source>
</evidence>
<evidence type="ECO:0000256" key="7">
    <source>
        <dbReference type="ARBA" id="ARBA00022824"/>
    </source>
</evidence>
<dbReference type="InterPro" id="IPR011678">
    <property type="entry name" value="EMC1_C"/>
</dbReference>
<keyword evidence="16" id="KW-1185">Reference proteome</keyword>
<evidence type="ECO:0000313" key="16">
    <source>
        <dbReference type="Proteomes" id="UP000093000"/>
    </source>
</evidence>
<sequence>MKITQRGLNLLVLGLFQWIIPTLAIYENQAGVFDWHHIWLGHPREAYKMDDQHMAIYSERNVVASLDINTGAVVWRQVLENQIQQFVGSDAGILTISSQPEHAQFWNKTDGRLIWEHALVEETFGSANAITTKEGDVIVFIGTTKLVKLDAHGHLLWTWTRKANEDQVFEKLKLVHMDHLVYVIAEPDEDAGSPYFTVYAVDIMTGEPQSNFKVPCSHGYAEVSFIGHHLFWQEQDILKWTPIHKKDVKTISIKSLVKSLPSAESFTPGDVSLIGEIGTYTFILSATDEEEEGPNTVSVLVHIENDTLVLGKDFGEEATLGTVDFNQGKLTRVIRTSPEEFAVYSHPDQKELEIKHDFRLSGAINYVKLMSQEPLRLFVVTESSSVFCYNDTSLVWSREESLSQIAASEFVDLPEQKMWTQMADELDETASQQAAVDPLSRYLLRLRTHLAELRHLPNWARTHMTLAHTPKDQTRLTQSCWVNQSVSDVLYRDNFGMRKILVSVTKSGKIVAQDTARQGLILWSRYIRDVSFDQIVVVRAASVKLPPLVVAIGKTYSEMDGETTGFIRLNALTGEDYVTQVPDIADYFEAIVSTNIGVDKVMRVPTEDPDERTQLLAVYEAGTGRIYIYPDTIGARQKFIQDVLPTFYFTHQNQQGQLSGYRVVEGYRGSLRAEPLWKLNLPPQEVIVKRSQRANEKIASLGRALGNRNVLFKYLNPNMFALITKHTENKSMKVRIMDAVKGSILYETVHDHVDLEANTVQLVQSENWFVYHFWSNDQQARGYQAVVLELFEGEHENERVKSTNFSSFDNIRPHVLSSAFAFPYPVNAMGVTSTRNGISTKDILFGLPTHQIVGFNKRLFDPRRPHNKPTKEEQEEQLLPYAPIPDEKRLFLTYDLDVVGIHTIIASPSLLESTSLVYAYGLDTFFTRSSPSRQFDVLSEDFSKFQLLLTITGLVVGILITGPMVRRKRVNALWK</sequence>
<dbReference type="Proteomes" id="UP000093000">
    <property type="component" value="Unassembled WGS sequence"/>
</dbReference>
<protein>
    <recommendedName>
        <fullName evidence="4">ER membrane protein complex subunit 1</fullName>
    </recommendedName>
</protein>
<feature type="domain" description="EMC1 first beta-propeller" evidence="14">
    <location>
        <begin position="24"/>
        <end position="400"/>
    </location>
</feature>
<feature type="chain" id="PRO_5008889622" description="ER membrane protein complex subunit 1" evidence="12">
    <location>
        <begin position="25"/>
        <end position="975"/>
    </location>
</feature>
<evidence type="ECO:0000256" key="10">
    <source>
        <dbReference type="ARBA" id="ARBA00023180"/>
    </source>
</evidence>
<evidence type="ECO:0000256" key="5">
    <source>
        <dbReference type="ARBA" id="ARBA00022692"/>
    </source>
</evidence>
<dbReference type="STRING" id="101091.A0A1C7NCF4"/>
<organism evidence="15 16">
    <name type="scientific">Choanephora cucurbitarum</name>
    <dbReference type="NCBI Taxonomy" id="101091"/>
    <lineage>
        <taxon>Eukaryota</taxon>
        <taxon>Fungi</taxon>
        <taxon>Fungi incertae sedis</taxon>
        <taxon>Mucoromycota</taxon>
        <taxon>Mucoromycotina</taxon>
        <taxon>Mucoromycetes</taxon>
        <taxon>Mucorales</taxon>
        <taxon>Mucorineae</taxon>
        <taxon>Choanephoraceae</taxon>
        <taxon>Choanephoroideae</taxon>
        <taxon>Choanephora</taxon>
    </lineage>
</organism>
<reference evidence="15 16" key="1">
    <citation type="submission" date="2016-03" db="EMBL/GenBank/DDBJ databases">
        <title>Choanephora cucurbitarum.</title>
        <authorList>
            <person name="Min B."/>
            <person name="Park H."/>
            <person name="Park J.-H."/>
            <person name="Shin H.-D."/>
            <person name="Choi I.-G."/>
        </authorList>
    </citation>
    <scope>NUCLEOTIDE SEQUENCE [LARGE SCALE GENOMIC DNA]</scope>
    <source>
        <strain evidence="15 16">KUS-F28377</strain>
    </source>
</reference>
<dbReference type="Gene3D" id="2.130.10.10">
    <property type="entry name" value="YVTN repeat-like/Quinoprotein amine dehydrogenase"/>
    <property type="match status" value="1"/>
</dbReference>
<dbReference type="AlphaFoldDB" id="A0A1C7NCF4"/>
<dbReference type="InParanoid" id="A0A1C7NCF4"/>
<dbReference type="OrthoDB" id="28092at2759"/>
<feature type="domain" description="ER membrane protein complex subunit 1 C-terminal" evidence="13">
    <location>
        <begin position="765"/>
        <end position="974"/>
    </location>
</feature>
<evidence type="ECO:0000256" key="1">
    <source>
        <dbReference type="ARBA" id="ARBA00004115"/>
    </source>
</evidence>
<evidence type="ECO:0000259" key="14">
    <source>
        <dbReference type="Pfam" id="PF25293"/>
    </source>
</evidence>
<evidence type="ECO:0000256" key="6">
    <source>
        <dbReference type="ARBA" id="ARBA00022729"/>
    </source>
</evidence>
<gene>
    <name evidence="15" type="primary">Emc1</name>
    <name evidence="15" type="ORF">A0J61_05159</name>
</gene>
<evidence type="ECO:0000256" key="8">
    <source>
        <dbReference type="ARBA" id="ARBA00022989"/>
    </source>
</evidence>
<comment type="subunit">
    <text evidence="3">Component of the ER membrane protein complex (EMC).</text>
</comment>
<dbReference type="GO" id="GO:0034975">
    <property type="term" value="P:protein folding in endoplasmic reticulum"/>
    <property type="evidence" value="ECO:0007669"/>
    <property type="project" value="TreeGrafter"/>
</dbReference>
<name>A0A1C7NCF4_9FUNG</name>
<dbReference type="Pfam" id="PF07774">
    <property type="entry name" value="EMC1_C"/>
    <property type="match status" value="1"/>
</dbReference>
<evidence type="ECO:0000256" key="4">
    <source>
        <dbReference type="ARBA" id="ARBA00020824"/>
    </source>
</evidence>
<accession>A0A1C7NCF4</accession>
<evidence type="ECO:0000256" key="2">
    <source>
        <dbReference type="ARBA" id="ARBA00007904"/>
    </source>
</evidence>
<dbReference type="GO" id="GO:0072546">
    <property type="term" value="C:EMC complex"/>
    <property type="evidence" value="ECO:0007669"/>
    <property type="project" value="InterPro"/>
</dbReference>
<keyword evidence="9 11" id="KW-0472">Membrane</keyword>
<dbReference type="EMBL" id="LUGH01000271">
    <property type="protein sequence ID" value="OBZ86795.1"/>
    <property type="molecule type" value="Genomic_DNA"/>
</dbReference>
<keyword evidence="7" id="KW-0256">Endoplasmic reticulum</keyword>
<dbReference type="InterPro" id="IPR026895">
    <property type="entry name" value="EMC1"/>
</dbReference>
<comment type="similarity">
    <text evidence="2">Belongs to the EMC1 family.</text>
</comment>
<evidence type="ECO:0000313" key="15">
    <source>
        <dbReference type="EMBL" id="OBZ86795.1"/>
    </source>
</evidence>
<feature type="signal peptide" evidence="12">
    <location>
        <begin position="1"/>
        <end position="24"/>
    </location>
</feature>
<proteinExistence type="inferred from homology"/>